<evidence type="ECO:0000256" key="3">
    <source>
        <dbReference type="ARBA" id="ARBA00023163"/>
    </source>
</evidence>
<keyword evidence="3" id="KW-0804">Transcription</keyword>
<organism evidence="5 6">
    <name type="scientific">Aquabacter spiritensis</name>
    <dbReference type="NCBI Taxonomy" id="933073"/>
    <lineage>
        <taxon>Bacteria</taxon>
        <taxon>Pseudomonadati</taxon>
        <taxon>Pseudomonadota</taxon>
        <taxon>Alphaproteobacteria</taxon>
        <taxon>Hyphomicrobiales</taxon>
        <taxon>Xanthobacteraceae</taxon>
        <taxon>Aquabacter</taxon>
    </lineage>
</organism>
<reference evidence="5 6" key="1">
    <citation type="submission" date="2019-03" db="EMBL/GenBank/DDBJ databases">
        <title>Genomic Encyclopedia of Type Strains, Phase IV (KMG-IV): sequencing the most valuable type-strain genomes for metagenomic binning, comparative biology and taxonomic classification.</title>
        <authorList>
            <person name="Goeker M."/>
        </authorList>
    </citation>
    <scope>NUCLEOTIDE SEQUENCE [LARGE SCALE GENOMIC DNA]</scope>
    <source>
        <strain evidence="5 6">DSM 9035</strain>
    </source>
</reference>
<keyword evidence="1" id="KW-0805">Transcription regulation</keyword>
<protein>
    <submittedName>
        <fullName evidence="5">GntR family transcriptional regulator</fullName>
    </submittedName>
</protein>
<evidence type="ECO:0000313" key="5">
    <source>
        <dbReference type="EMBL" id="TCT08154.1"/>
    </source>
</evidence>
<keyword evidence="2" id="KW-0238">DNA-binding</keyword>
<feature type="domain" description="HTH gntR-type" evidence="4">
    <location>
        <begin position="19"/>
        <end position="89"/>
    </location>
</feature>
<dbReference type="SMART" id="SM00895">
    <property type="entry name" value="FCD"/>
    <property type="match status" value="1"/>
</dbReference>
<dbReference type="SUPFAM" id="SSF46785">
    <property type="entry name" value="Winged helix' DNA-binding domain"/>
    <property type="match status" value="1"/>
</dbReference>
<sequence length="233" mass="26168">MQHVADTPKLNVEPLGASSSLRMLAYDALKRAITEMDIYGSTTEFRLDERQLSEDLGVSRTPIREAMTVLEQEGFVRSVPRRGIFVVRKTKRQIIEMITVWAALEGMAARLAAGRAAAGDIKGLRHLFDEFEKEPPAAHMNEYSQANIVFHQAIIRMGGCKLIVDMTENLFLHMRAIRAVSVRQENRSETSMREHMAIIEALEGGDADLCERLVREHTMGLAAHVDKHGVFPD</sequence>
<comment type="caution">
    <text evidence="5">The sequence shown here is derived from an EMBL/GenBank/DDBJ whole genome shotgun (WGS) entry which is preliminary data.</text>
</comment>
<evidence type="ECO:0000256" key="2">
    <source>
        <dbReference type="ARBA" id="ARBA00023125"/>
    </source>
</evidence>
<dbReference type="Gene3D" id="1.10.10.10">
    <property type="entry name" value="Winged helix-like DNA-binding domain superfamily/Winged helix DNA-binding domain"/>
    <property type="match status" value="1"/>
</dbReference>
<evidence type="ECO:0000259" key="4">
    <source>
        <dbReference type="PROSITE" id="PS50949"/>
    </source>
</evidence>
<keyword evidence="6" id="KW-1185">Reference proteome</keyword>
<dbReference type="InterPro" id="IPR011711">
    <property type="entry name" value="GntR_C"/>
</dbReference>
<evidence type="ECO:0000256" key="1">
    <source>
        <dbReference type="ARBA" id="ARBA00023015"/>
    </source>
</evidence>
<dbReference type="InterPro" id="IPR036390">
    <property type="entry name" value="WH_DNA-bd_sf"/>
</dbReference>
<dbReference type="AlphaFoldDB" id="A0A4R3M4C0"/>
<dbReference type="InterPro" id="IPR008920">
    <property type="entry name" value="TF_FadR/GntR_C"/>
</dbReference>
<dbReference type="GO" id="GO:0003677">
    <property type="term" value="F:DNA binding"/>
    <property type="evidence" value="ECO:0007669"/>
    <property type="project" value="UniProtKB-KW"/>
</dbReference>
<evidence type="ECO:0000313" key="6">
    <source>
        <dbReference type="Proteomes" id="UP000294664"/>
    </source>
</evidence>
<dbReference type="Gene3D" id="1.20.120.530">
    <property type="entry name" value="GntR ligand-binding domain-like"/>
    <property type="match status" value="1"/>
</dbReference>
<dbReference type="PANTHER" id="PTHR43537">
    <property type="entry name" value="TRANSCRIPTIONAL REGULATOR, GNTR FAMILY"/>
    <property type="match status" value="1"/>
</dbReference>
<name>A0A4R3M4C0_9HYPH</name>
<dbReference type="EMBL" id="SMAI01000001">
    <property type="protein sequence ID" value="TCT08154.1"/>
    <property type="molecule type" value="Genomic_DNA"/>
</dbReference>
<proteinExistence type="predicted"/>
<dbReference type="Pfam" id="PF00392">
    <property type="entry name" value="GntR"/>
    <property type="match status" value="1"/>
</dbReference>
<dbReference type="Pfam" id="PF07729">
    <property type="entry name" value="FCD"/>
    <property type="match status" value="1"/>
</dbReference>
<dbReference type="PANTHER" id="PTHR43537:SF49">
    <property type="entry name" value="TRANSCRIPTIONAL REGULATORY PROTEIN"/>
    <property type="match status" value="1"/>
</dbReference>
<dbReference type="SMART" id="SM00345">
    <property type="entry name" value="HTH_GNTR"/>
    <property type="match status" value="1"/>
</dbReference>
<accession>A0A4R3M4C0</accession>
<gene>
    <name evidence="5" type="ORF">EDC64_101676</name>
</gene>
<dbReference type="InterPro" id="IPR036388">
    <property type="entry name" value="WH-like_DNA-bd_sf"/>
</dbReference>
<dbReference type="InterPro" id="IPR000524">
    <property type="entry name" value="Tscrpt_reg_HTH_GntR"/>
</dbReference>
<dbReference type="SUPFAM" id="SSF48008">
    <property type="entry name" value="GntR ligand-binding domain-like"/>
    <property type="match status" value="1"/>
</dbReference>
<dbReference type="PROSITE" id="PS50949">
    <property type="entry name" value="HTH_GNTR"/>
    <property type="match status" value="1"/>
</dbReference>
<dbReference type="GO" id="GO:0003700">
    <property type="term" value="F:DNA-binding transcription factor activity"/>
    <property type="evidence" value="ECO:0007669"/>
    <property type="project" value="InterPro"/>
</dbReference>
<dbReference type="CDD" id="cd07377">
    <property type="entry name" value="WHTH_GntR"/>
    <property type="match status" value="1"/>
</dbReference>
<dbReference type="PRINTS" id="PR00035">
    <property type="entry name" value="HTHGNTR"/>
</dbReference>
<dbReference type="Proteomes" id="UP000294664">
    <property type="component" value="Unassembled WGS sequence"/>
</dbReference>